<reference evidence="5" key="3">
    <citation type="submission" date="2025-04" db="UniProtKB">
        <authorList>
            <consortium name="RefSeq"/>
        </authorList>
    </citation>
    <scope>IDENTIFICATION</scope>
    <source>
        <strain evidence="5">CBS 781.70</strain>
    </source>
</reference>
<feature type="compositionally biased region" description="Low complexity" evidence="1">
    <location>
        <begin position="591"/>
        <end position="601"/>
    </location>
</feature>
<evidence type="ECO:0000313" key="4">
    <source>
        <dbReference type="Proteomes" id="UP000504638"/>
    </source>
</evidence>
<feature type="compositionally biased region" description="Acidic residues" evidence="1">
    <location>
        <begin position="873"/>
        <end position="883"/>
    </location>
</feature>
<feature type="compositionally biased region" description="Basic and acidic residues" evidence="1">
    <location>
        <begin position="900"/>
        <end position="930"/>
    </location>
</feature>
<dbReference type="GeneID" id="54418984"/>
<feature type="compositionally biased region" description="Pro residues" evidence="1">
    <location>
        <begin position="128"/>
        <end position="144"/>
    </location>
</feature>
<feature type="region of interest" description="Disordered" evidence="1">
    <location>
        <begin position="264"/>
        <end position="284"/>
    </location>
</feature>
<feature type="compositionally biased region" description="Basic and acidic residues" evidence="1">
    <location>
        <begin position="860"/>
        <end position="872"/>
    </location>
</feature>
<evidence type="ECO:0000256" key="2">
    <source>
        <dbReference type="SAM" id="Phobius"/>
    </source>
</evidence>
<feature type="compositionally biased region" description="Basic and acidic residues" evidence="1">
    <location>
        <begin position="168"/>
        <end position="179"/>
    </location>
</feature>
<evidence type="ECO:0000313" key="5">
    <source>
        <dbReference type="RefSeq" id="XP_033538646.1"/>
    </source>
</evidence>
<dbReference type="PANTHER" id="PTHR38426">
    <property type="entry name" value="MAINTENANCE OF TELOMERE CAPPING PROTEIN 4"/>
    <property type="match status" value="1"/>
</dbReference>
<feature type="region of interest" description="Disordered" evidence="1">
    <location>
        <begin position="501"/>
        <end position="955"/>
    </location>
</feature>
<dbReference type="OrthoDB" id="5402622at2759"/>
<keyword evidence="2" id="KW-0812">Transmembrane</keyword>
<gene>
    <name evidence="3 5" type="ORF">P152DRAFT_453627</name>
</gene>
<dbReference type="EMBL" id="ML975149">
    <property type="protein sequence ID" value="KAF1817015.1"/>
    <property type="molecule type" value="Genomic_DNA"/>
</dbReference>
<feature type="compositionally biased region" description="Basic and acidic residues" evidence="1">
    <location>
        <begin position="770"/>
        <end position="791"/>
    </location>
</feature>
<reference evidence="5" key="2">
    <citation type="submission" date="2020-04" db="EMBL/GenBank/DDBJ databases">
        <authorList>
            <consortium name="NCBI Genome Project"/>
        </authorList>
    </citation>
    <scope>NUCLEOTIDE SEQUENCE</scope>
    <source>
        <strain evidence="5">CBS 781.70</strain>
    </source>
</reference>
<feature type="compositionally biased region" description="Polar residues" evidence="1">
    <location>
        <begin position="25"/>
        <end position="40"/>
    </location>
</feature>
<feature type="compositionally biased region" description="Polar residues" evidence="1">
    <location>
        <begin position="48"/>
        <end position="57"/>
    </location>
</feature>
<feature type="compositionally biased region" description="Low complexity" evidence="1">
    <location>
        <begin position="666"/>
        <end position="679"/>
    </location>
</feature>
<reference evidence="3 5" key="1">
    <citation type="submission" date="2020-01" db="EMBL/GenBank/DDBJ databases">
        <authorList>
            <consortium name="DOE Joint Genome Institute"/>
            <person name="Haridas S."/>
            <person name="Albert R."/>
            <person name="Binder M."/>
            <person name="Bloem J."/>
            <person name="Labutti K."/>
            <person name="Salamov A."/>
            <person name="Andreopoulos B."/>
            <person name="Baker S.E."/>
            <person name="Barry K."/>
            <person name="Bills G."/>
            <person name="Bluhm B.H."/>
            <person name="Cannon C."/>
            <person name="Castanera R."/>
            <person name="Culley D.E."/>
            <person name="Daum C."/>
            <person name="Ezra D."/>
            <person name="Gonzalez J.B."/>
            <person name="Henrissat B."/>
            <person name="Kuo A."/>
            <person name="Liang C."/>
            <person name="Lipzen A."/>
            <person name="Lutzoni F."/>
            <person name="Magnuson J."/>
            <person name="Mondo S."/>
            <person name="Nolan M."/>
            <person name="Ohm R."/>
            <person name="Pangilinan J."/>
            <person name="Park H.-J."/>
            <person name="Ramirez L."/>
            <person name="Alfaro M."/>
            <person name="Sun H."/>
            <person name="Tritt A."/>
            <person name="Yoshinaga Y."/>
            <person name="Zwiers L.-H."/>
            <person name="Turgeon B.G."/>
            <person name="Goodwin S.B."/>
            <person name="Spatafora J.W."/>
            <person name="Crous P.W."/>
            <person name="Grigoriev I.V."/>
        </authorList>
    </citation>
    <scope>NUCLEOTIDE SEQUENCE</scope>
    <source>
        <strain evidence="3 5">CBS 781.70</strain>
    </source>
</reference>
<protein>
    <submittedName>
        <fullName evidence="3 5">Uncharacterized protein</fullName>
    </submittedName>
</protein>
<evidence type="ECO:0000313" key="3">
    <source>
        <dbReference type="EMBL" id="KAF1817015.1"/>
    </source>
</evidence>
<evidence type="ECO:0000256" key="1">
    <source>
        <dbReference type="SAM" id="MobiDB-lite"/>
    </source>
</evidence>
<feature type="compositionally biased region" description="Low complexity" evidence="1">
    <location>
        <begin position="1040"/>
        <end position="1055"/>
    </location>
</feature>
<feature type="region of interest" description="Disordered" evidence="1">
    <location>
        <begin position="220"/>
        <end position="242"/>
    </location>
</feature>
<feature type="compositionally biased region" description="Low complexity" evidence="1">
    <location>
        <begin position="266"/>
        <end position="284"/>
    </location>
</feature>
<feature type="compositionally biased region" description="Basic and acidic residues" evidence="1">
    <location>
        <begin position="547"/>
        <end position="556"/>
    </location>
</feature>
<keyword evidence="2" id="KW-1133">Transmembrane helix</keyword>
<keyword evidence="4" id="KW-1185">Reference proteome</keyword>
<sequence>MSKDASTGRLSMASSLHPSDPSSSTTYSRHATPTSDQRGQSFGYDRSPTPSRLSASPSPGPPSREGTPLSSFGGNESRLGTLRRHRPRSTGGFLLPSLGKHTEPKGSGRISQVDSRRGSGKSNGKAPYPYPRASPRVTPEPPSAPHRHRDSTTSSRNTSTGQSAGMSEDLRESTKHQDQDDQEIQPVQDALFDPGRPTSATSSIDPMQLVHMALNLSETRRRTSHNSQFLTGGRNASGGFSPTPRAGIHQNYSGGNLRVHLQRQRQASQTFSAGSSSPTSIPLSIPGSPPTVVPLSDFAFSDATLKRAEKFRAYMELKVEHWRLLQFLPPLKSSSEAPGNSYYTSTGIPGSSNVDLKRVPSHSGKVHPLGREYNPMQLIRDRKLRNRSRIELRPTPEHWTDVVRVRYWIDTVQHAARQPDYRGGDNVRLPQYAEHGHPTSHGRTSGIGPGWKSRRQPDWTAEPSELLADAYWLEQDAHKAEIEKRNGNKIFPSFESDVAGQLPATESTSQVRPSLEVPRDPHRRRNSALSNTALSIKSTESEPSIPSDERDPDSNRGRRHKRRFLGKGSRDEGSGNNPLKQAWNMAARARSPSSSGLSSTDSEYEGKERKRRRRAPREGEENTAPLERFMAQQLRVSAAHLAPDQGTTALVSPGTPDKWGREGVKPSNEPQPSSSPTSPELAVMKTPPKQVGRQIPTIQLDQRQKSPSTGSSMDADRNNSTTPSSPLVQALSHNMAVISPASSRKQSPTRDKKFTRHLPKFGGELAKLVKRVDQESDDRSSRQASGERERSGSTSQGMGANGGIYPKSAIPVPVQKDDVPITGQMAPIGYRKRSKDEKEPGSSVSRFFRGRLGDIGRGNNKHDVNSDSHTNGEDESDTTEDDEVMKSKKTAIHTQSTSNLERRRETTMPRYRGELPTFRHLDVHSIREDMSEPSNPDHISAQKAAQSANRSPRLDRLKDDLGRIQTASSPELSKWPSEQAVDDSQFLDVDNAASRRLWKPTSRKDTNRASKSSARLAAVVGRGARTSSTGRVRPDRRSYTSHLSASRSRSRGGLSVNQDDTMYPRSHRHWSISQHSNRKASSIVSGNDANASITGEDEELETVDAKSIARIEALLLCAGIKARSLYLREVDVRGARAAPGRHDVEQEAMPEFLREAINGECISHNILGEMRQKFSEADVEELAPSNLRSIDESMQEAFTLAQHSQSHHQLVTIGCRTLSSSLNNLSLTLKQQGTLFQSQASSISTHLSSFRELTSDDLLPNTLLLSDTADNITGSLSRDLTLELRRVNERVERLIRMRRRRFRWVRRVGFVLLEWMLLGIMWWVWFVWVVLVKGSITVVRGVGRAILWCFWVD</sequence>
<organism evidence="3">
    <name type="scientific">Eremomyces bilateralis CBS 781.70</name>
    <dbReference type="NCBI Taxonomy" id="1392243"/>
    <lineage>
        <taxon>Eukaryota</taxon>
        <taxon>Fungi</taxon>
        <taxon>Dikarya</taxon>
        <taxon>Ascomycota</taxon>
        <taxon>Pezizomycotina</taxon>
        <taxon>Dothideomycetes</taxon>
        <taxon>Dothideomycetes incertae sedis</taxon>
        <taxon>Eremomycetales</taxon>
        <taxon>Eremomycetaceae</taxon>
        <taxon>Eremomyces</taxon>
    </lineage>
</organism>
<feature type="compositionally biased region" description="Low complexity" evidence="1">
    <location>
        <begin position="11"/>
        <end position="24"/>
    </location>
</feature>
<feature type="compositionally biased region" description="Polar residues" evidence="1">
    <location>
        <begin position="1071"/>
        <end position="1090"/>
    </location>
</feature>
<dbReference type="PANTHER" id="PTHR38426:SF1">
    <property type="entry name" value="MAINTENANCE OF TELOMERE CAPPING PROTEIN 4"/>
    <property type="match status" value="1"/>
</dbReference>
<feature type="compositionally biased region" description="Low complexity" evidence="1">
    <location>
        <begin position="1014"/>
        <end position="1025"/>
    </location>
</feature>
<proteinExistence type="predicted"/>
<dbReference type="RefSeq" id="XP_033538646.1">
    <property type="nucleotide sequence ID" value="XM_033678414.1"/>
</dbReference>
<feature type="region of interest" description="Disordered" evidence="1">
    <location>
        <begin position="1"/>
        <end position="183"/>
    </location>
</feature>
<feature type="transmembrane region" description="Helical" evidence="2">
    <location>
        <begin position="1304"/>
        <end position="1325"/>
    </location>
</feature>
<feature type="region of interest" description="Disordered" evidence="1">
    <location>
        <begin position="997"/>
        <end position="1090"/>
    </location>
</feature>
<dbReference type="Proteomes" id="UP000504638">
    <property type="component" value="Unplaced"/>
</dbReference>
<name>A0A6G1GFY0_9PEZI</name>
<keyword evidence="2" id="KW-0472">Membrane</keyword>
<dbReference type="InterPro" id="IPR038769">
    <property type="entry name" value="MTC4"/>
</dbReference>
<accession>A0A6G1GFY0</accession>
<feature type="region of interest" description="Disordered" evidence="1">
    <location>
        <begin position="419"/>
        <end position="459"/>
    </location>
</feature>
<feature type="compositionally biased region" description="Polar residues" evidence="1">
    <location>
        <begin position="696"/>
        <end position="727"/>
    </location>
</feature>
<feature type="compositionally biased region" description="Polar residues" evidence="1">
    <location>
        <begin position="527"/>
        <end position="544"/>
    </location>
</feature>